<dbReference type="Pfam" id="PF01980">
    <property type="entry name" value="TrmO_N"/>
    <property type="match status" value="1"/>
</dbReference>
<dbReference type="Proteomes" id="UP000315399">
    <property type="component" value="Unassembled WGS sequence"/>
</dbReference>
<organism evidence="4 5">
    <name type="scientific">Thermoproteota archaeon</name>
    <dbReference type="NCBI Taxonomy" id="2056631"/>
    <lineage>
        <taxon>Archaea</taxon>
        <taxon>Thermoproteota</taxon>
    </lineage>
</organism>
<feature type="domain" description="TsaA-like" evidence="3">
    <location>
        <begin position="8"/>
        <end position="147"/>
    </location>
</feature>
<reference evidence="4 5" key="1">
    <citation type="journal article" date="2019" name="Nat. Microbiol.">
        <title>Expanding anaerobic alkane metabolism in the domain of Archaea.</title>
        <authorList>
            <person name="Wang Y."/>
            <person name="Wegener G."/>
            <person name="Hou J."/>
            <person name="Wang F."/>
            <person name="Xiao X."/>
        </authorList>
    </citation>
    <scope>NUCLEOTIDE SEQUENCE [LARGE SCALE GENOMIC DNA]</scope>
    <source>
        <strain evidence="4">WYZ-LMO10</strain>
    </source>
</reference>
<evidence type="ECO:0000256" key="2">
    <source>
        <dbReference type="ARBA" id="ARBA00033753"/>
    </source>
</evidence>
<evidence type="ECO:0000313" key="5">
    <source>
        <dbReference type="Proteomes" id="UP000315399"/>
    </source>
</evidence>
<evidence type="ECO:0000313" key="4">
    <source>
        <dbReference type="EMBL" id="TDA38584.1"/>
    </source>
</evidence>
<dbReference type="GO" id="GO:0032259">
    <property type="term" value="P:methylation"/>
    <property type="evidence" value="ECO:0007669"/>
    <property type="project" value="UniProtKB-KW"/>
</dbReference>
<comment type="similarity">
    <text evidence="2">Belongs to the tRNA methyltransferase O family.</text>
</comment>
<dbReference type="PROSITE" id="PS51668">
    <property type="entry name" value="TSAA_2"/>
    <property type="match status" value="1"/>
</dbReference>
<dbReference type="Gene3D" id="2.40.30.70">
    <property type="entry name" value="YaeB-like"/>
    <property type="match status" value="1"/>
</dbReference>
<dbReference type="EMBL" id="QNVH01000034">
    <property type="protein sequence ID" value="TDA38584.1"/>
    <property type="molecule type" value="Genomic_DNA"/>
</dbReference>
<name>A0A523BCI6_9CREN</name>
<evidence type="ECO:0000256" key="1">
    <source>
        <dbReference type="ARBA" id="ARBA00022691"/>
    </source>
</evidence>
<comment type="caution">
    <text evidence="4">The sequence shown here is derived from an EMBL/GenBank/DDBJ whole genome shotgun (WGS) entry which is preliminary data.</text>
</comment>
<evidence type="ECO:0000259" key="3">
    <source>
        <dbReference type="PROSITE" id="PS51668"/>
    </source>
</evidence>
<sequence>MNGSEIKLVPIGVVKVKEKDEEVKNSVKGVHGVIEVFEEYADGLKGIDGFSHLIILAYLDRVSGGGRKTLLVKPRRYVRLGIEPDIIPTVGVFCTDSPHRPNPIALSIVKLLKTEGRELHVSGLDLFNGTPVLDIKPYTESRVVNDLNYPKWYSELLRIVKEKAGTAVEP</sequence>
<dbReference type="SUPFAM" id="SSF118196">
    <property type="entry name" value="YaeB-like"/>
    <property type="match status" value="1"/>
</dbReference>
<accession>A0A523BCI6</accession>
<proteinExistence type="inferred from homology"/>
<dbReference type="AlphaFoldDB" id="A0A523BCI6"/>
<dbReference type="CDD" id="cd09281">
    <property type="entry name" value="UPF0066"/>
    <property type="match status" value="1"/>
</dbReference>
<dbReference type="PANTHER" id="PTHR12818">
    <property type="entry name" value="TRNA (ADENINE(37)-N6)-METHYLTRANSFERASE"/>
    <property type="match status" value="1"/>
</dbReference>
<keyword evidence="1" id="KW-0949">S-adenosyl-L-methionine</keyword>
<dbReference type="GO" id="GO:0008168">
    <property type="term" value="F:methyltransferase activity"/>
    <property type="evidence" value="ECO:0007669"/>
    <property type="project" value="UniProtKB-KW"/>
</dbReference>
<gene>
    <name evidence="4" type="primary">tsaA</name>
    <name evidence="4" type="ORF">DSO08_04010</name>
</gene>
<dbReference type="InterPro" id="IPR023370">
    <property type="entry name" value="TrmO-like_N"/>
</dbReference>
<dbReference type="InterPro" id="IPR036413">
    <property type="entry name" value="YaeB-like_sf"/>
</dbReference>
<dbReference type="NCBIfam" id="TIGR00104">
    <property type="entry name" value="tRNA_TsaA"/>
    <property type="match status" value="1"/>
</dbReference>
<dbReference type="InterPro" id="IPR036414">
    <property type="entry name" value="YaeB_N_sf"/>
</dbReference>
<protein>
    <submittedName>
        <fullName evidence="4">tRNA (N6-threonylcarbamoyladenosine(37)-N6)-methyltransferase TrmO</fullName>
    </submittedName>
</protein>
<dbReference type="InterPro" id="IPR040372">
    <property type="entry name" value="YaeB-like"/>
</dbReference>
<dbReference type="PANTHER" id="PTHR12818:SF0">
    <property type="entry name" value="TRNA (ADENINE(37)-N6)-METHYLTRANSFERASE"/>
    <property type="match status" value="1"/>
</dbReference>